<evidence type="ECO:0000256" key="2">
    <source>
        <dbReference type="SAM" id="MobiDB-lite"/>
    </source>
</evidence>
<dbReference type="EMBL" id="CABWIE010000030">
    <property type="protein sequence ID" value="VWM00432.1"/>
    <property type="molecule type" value="Genomic_DNA"/>
</dbReference>
<dbReference type="CDD" id="cd04847">
    <property type="entry name" value="Peptidases_S8_Subtilisin_like_2"/>
    <property type="match status" value="1"/>
</dbReference>
<reference evidence="4 5" key="1">
    <citation type="submission" date="2019-10" db="EMBL/GenBank/DDBJ databases">
        <authorList>
            <person name="Wolf R A."/>
        </authorList>
    </citation>
    <scope>NUCLEOTIDE SEQUENCE [LARGE SCALE GENOMIC DNA]</scope>
    <source>
        <strain evidence="4">Collinsella_aerofaciens_MC2</strain>
    </source>
</reference>
<keyword evidence="1" id="KW-0645">Protease</keyword>
<feature type="active site" description="Charge relay system" evidence="1">
    <location>
        <position position="310"/>
    </location>
</feature>
<keyword evidence="1" id="KW-0720">Serine protease</keyword>
<dbReference type="RefSeq" id="WP_152077027.1">
    <property type="nucleotide sequence ID" value="NZ_CAAKNU010000027.1"/>
</dbReference>
<dbReference type="InterPro" id="IPR036852">
    <property type="entry name" value="Peptidase_S8/S53_dom_sf"/>
</dbReference>
<feature type="active site" description="Charge relay system" evidence="1">
    <location>
        <position position="500"/>
    </location>
</feature>
<dbReference type="InterPro" id="IPR034074">
    <property type="entry name" value="Y4bN_pept_dom"/>
</dbReference>
<dbReference type="AlphaFoldDB" id="A0A5K1J9M2"/>
<feature type="region of interest" description="Disordered" evidence="2">
    <location>
        <begin position="1"/>
        <end position="33"/>
    </location>
</feature>
<dbReference type="PROSITE" id="PS51892">
    <property type="entry name" value="SUBTILASE"/>
    <property type="match status" value="1"/>
</dbReference>
<proteinExistence type="inferred from homology"/>
<dbReference type="Gene3D" id="3.40.50.200">
    <property type="entry name" value="Peptidase S8/S53 domain"/>
    <property type="match status" value="1"/>
</dbReference>
<gene>
    <name evidence="4" type="ORF">KCJAJFAP_00930</name>
</gene>
<feature type="active site" description="Charge relay system" evidence="1">
    <location>
        <position position="279"/>
    </location>
</feature>
<dbReference type="Proteomes" id="UP000361836">
    <property type="component" value="Unassembled WGS sequence"/>
</dbReference>
<dbReference type="SUPFAM" id="SSF52743">
    <property type="entry name" value="Subtilisin-like"/>
    <property type="match status" value="1"/>
</dbReference>
<evidence type="ECO:0000256" key="1">
    <source>
        <dbReference type="PROSITE-ProRule" id="PRU01240"/>
    </source>
</evidence>
<dbReference type="InterPro" id="IPR000209">
    <property type="entry name" value="Peptidase_S8/S53_dom"/>
</dbReference>
<name>A0A5K1J9M2_9ACTN</name>
<sequence length="768" mass="83463">MSDPLPILAHGESYAQPVQKKTGGGSKPRPHEYEEARNRLLANIGAVSRQMQTDPDSYLEEKVVCIRMEPKFEAKSYAPSSVLTSSDELQVIGGRRYKTGNVQPQKNGNDEDAGEQLEFAKLYFLRTTSKGLADFENALRTGSNESDAWRNEVMSIRSFDLLEPGEKILGFDAEWKEGLVEAVLHPLQESAEDAVDLFCKAAGLGRDEIEVRSYKDGVTFIAAQLSREATMAAARINPLRTVHPMGRIAFEPIRSAMSAPAPQVAAAQNVPPVTVGVFDGGCNPNVPLLSGYVNAHDAVASLPDQDGIDHGTGVCGAVLHGELSGKGASDVLPAPEVKVESFRVLPPSDPIDIDLYESIDAIEYVVGHNPDIQLYNLSFGPAGPILDDDISRFTYALDVLSYNRDAEPPLFCIAAGNDGDLPSPDNRVQSPADLVNGIGVGAFCILPDGTKARAPYSCVGPGREGAKIKPDLLEYGGDINKPFVVVASSGNALGASAGTSFASPLLVHKLGRMMSRSEDISQHLARALVLHNSKHSDSFVREEYGFGIAPDDPSSCLSCDDNRVTTLYQGMLRPKQLVSLPIFAPGIESAKGLITISWTIVAVCETNPNDSDAYTSSCIVDTLIPHANKYTYSLKGTSYRHTVNLATEEGRIKAAELELQGYTSSTLPVSKPAKKYWEESELRANDMKWDSVISRTQRMKSSSLYDPKLTLQSLFRNNNDPDALTRYYAVVTVDAPGYNGSLYNSTLQEYRNLQPIKLRIEPRLEARS</sequence>
<protein>
    <submittedName>
        <fullName evidence="4">Subtilase family protein</fullName>
    </submittedName>
</protein>
<accession>A0A5K1J9M2</accession>
<keyword evidence="5" id="KW-1185">Reference proteome</keyword>
<organism evidence="4 5">
    <name type="scientific">Collinsella aerofaciens</name>
    <dbReference type="NCBI Taxonomy" id="74426"/>
    <lineage>
        <taxon>Bacteria</taxon>
        <taxon>Bacillati</taxon>
        <taxon>Actinomycetota</taxon>
        <taxon>Coriobacteriia</taxon>
        <taxon>Coriobacteriales</taxon>
        <taxon>Coriobacteriaceae</taxon>
        <taxon>Collinsella</taxon>
    </lineage>
</organism>
<evidence type="ECO:0000313" key="5">
    <source>
        <dbReference type="Proteomes" id="UP000361836"/>
    </source>
</evidence>
<dbReference type="GO" id="GO:0004252">
    <property type="term" value="F:serine-type endopeptidase activity"/>
    <property type="evidence" value="ECO:0007669"/>
    <property type="project" value="UniProtKB-UniRule"/>
</dbReference>
<feature type="domain" description="Peptidase S8/S53" evidence="3">
    <location>
        <begin position="273"/>
        <end position="547"/>
    </location>
</feature>
<dbReference type="Pfam" id="PF00082">
    <property type="entry name" value="Peptidase_S8"/>
    <property type="match status" value="1"/>
</dbReference>
<keyword evidence="1" id="KW-0378">Hydrolase</keyword>
<dbReference type="GO" id="GO:0006508">
    <property type="term" value="P:proteolysis"/>
    <property type="evidence" value="ECO:0007669"/>
    <property type="project" value="UniProtKB-KW"/>
</dbReference>
<comment type="similarity">
    <text evidence="1">Belongs to the peptidase S8 family.</text>
</comment>
<evidence type="ECO:0000313" key="4">
    <source>
        <dbReference type="EMBL" id="VWM00432.1"/>
    </source>
</evidence>
<evidence type="ECO:0000259" key="3">
    <source>
        <dbReference type="Pfam" id="PF00082"/>
    </source>
</evidence>